<dbReference type="GO" id="GO:0006879">
    <property type="term" value="P:intracellular iron ion homeostasis"/>
    <property type="evidence" value="ECO:0007669"/>
    <property type="project" value="TreeGrafter"/>
</dbReference>
<evidence type="ECO:0000256" key="7">
    <source>
        <dbReference type="ARBA" id="ARBA00022840"/>
    </source>
</evidence>
<feature type="transmembrane region" description="Helical" evidence="11">
    <location>
        <begin position="139"/>
        <end position="160"/>
    </location>
</feature>
<dbReference type="InterPro" id="IPR003593">
    <property type="entry name" value="AAA+_ATPase"/>
</dbReference>
<evidence type="ECO:0000256" key="3">
    <source>
        <dbReference type="ARBA" id="ARBA00022448"/>
    </source>
</evidence>
<evidence type="ECO:0000256" key="6">
    <source>
        <dbReference type="ARBA" id="ARBA00022741"/>
    </source>
</evidence>
<dbReference type="GO" id="GO:0016887">
    <property type="term" value="F:ATP hydrolysis activity"/>
    <property type="evidence" value="ECO:0007669"/>
    <property type="project" value="InterPro"/>
</dbReference>
<evidence type="ECO:0000259" key="13">
    <source>
        <dbReference type="PROSITE" id="PS50929"/>
    </source>
</evidence>
<keyword evidence="3" id="KW-0813">Transport</keyword>
<dbReference type="AlphaFoldDB" id="A0A096P801"/>
<dbReference type="SUPFAM" id="SSF90123">
    <property type="entry name" value="ABC transporter transmembrane region"/>
    <property type="match status" value="1"/>
</dbReference>
<keyword evidence="7" id="KW-0067">ATP-binding</keyword>
<accession>A0A096P801</accession>
<evidence type="ECO:0000259" key="12">
    <source>
        <dbReference type="PROSITE" id="PS50893"/>
    </source>
</evidence>
<keyword evidence="15" id="KW-1185">Reference proteome</keyword>
<proteinExistence type="predicted"/>
<dbReference type="Proteomes" id="UP000009170">
    <property type="component" value="Unassembled WGS sequence"/>
</dbReference>
<dbReference type="SUPFAM" id="SSF52540">
    <property type="entry name" value="P-loop containing nucleoside triphosphate hydrolases"/>
    <property type="match status" value="1"/>
</dbReference>
<feature type="compositionally biased region" description="Basic and acidic residues" evidence="10">
    <location>
        <begin position="90"/>
        <end position="104"/>
    </location>
</feature>
<dbReference type="FunCoup" id="A0A096P801">
    <property type="interactions" value="1891"/>
</dbReference>
<feature type="region of interest" description="Disordered" evidence="10">
    <location>
        <begin position="72"/>
        <end position="107"/>
    </location>
</feature>
<evidence type="ECO:0000256" key="5">
    <source>
        <dbReference type="ARBA" id="ARBA00022692"/>
    </source>
</evidence>
<evidence type="ECO:0000256" key="10">
    <source>
        <dbReference type="SAM" id="MobiDB-lite"/>
    </source>
</evidence>
<dbReference type="PANTHER" id="PTHR24221:SF402">
    <property type="entry name" value="IRON-SULFUR CLUSTERS TRANSPORTER ABCB7, MITOCHONDRIAL"/>
    <property type="match status" value="1"/>
</dbReference>
<dbReference type="RefSeq" id="XP_003082556.2">
    <property type="nucleotide sequence ID" value="XM_003082508.2"/>
</dbReference>
<dbReference type="FunFam" id="1.20.1560.10:FF:000105">
    <property type="entry name" value="ABC transporter B family member 25"/>
    <property type="match status" value="1"/>
</dbReference>
<dbReference type="PROSITE" id="PS00211">
    <property type="entry name" value="ABC_TRANSPORTER_1"/>
    <property type="match status" value="1"/>
</dbReference>
<dbReference type="Pfam" id="PF00005">
    <property type="entry name" value="ABC_tran"/>
    <property type="match status" value="1"/>
</dbReference>
<dbReference type="InterPro" id="IPR036640">
    <property type="entry name" value="ABC1_TM_sf"/>
</dbReference>
<evidence type="ECO:0000256" key="11">
    <source>
        <dbReference type="SAM" id="Phobius"/>
    </source>
</evidence>
<dbReference type="InterPro" id="IPR003439">
    <property type="entry name" value="ABC_transporter-like_ATP-bd"/>
</dbReference>
<name>A0A096P801_OSTTA</name>
<feature type="compositionally biased region" description="Gly residues" evidence="10">
    <location>
        <begin position="80"/>
        <end position="89"/>
    </location>
</feature>
<dbReference type="KEGG" id="ota:OT_ostta13g00830"/>
<dbReference type="InterPro" id="IPR017871">
    <property type="entry name" value="ABC_transporter-like_CS"/>
</dbReference>
<feature type="transmembrane region" description="Helical" evidence="11">
    <location>
        <begin position="180"/>
        <end position="203"/>
    </location>
</feature>
<keyword evidence="4" id="KW-1003">Cell membrane</keyword>
<dbReference type="PROSITE" id="PS50929">
    <property type="entry name" value="ABC_TM1F"/>
    <property type="match status" value="1"/>
</dbReference>
<evidence type="ECO:0000256" key="2">
    <source>
        <dbReference type="ARBA" id="ARBA00004651"/>
    </source>
</evidence>
<dbReference type="GO" id="GO:0005743">
    <property type="term" value="C:mitochondrial inner membrane"/>
    <property type="evidence" value="ECO:0007669"/>
    <property type="project" value="TreeGrafter"/>
</dbReference>
<dbReference type="PANTHER" id="PTHR24221">
    <property type="entry name" value="ATP-BINDING CASSETTE SUB-FAMILY B"/>
    <property type="match status" value="1"/>
</dbReference>
<feature type="transmembrane region" description="Helical" evidence="11">
    <location>
        <begin position="387"/>
        <end position="405"/>
    </location>
</feature>
<keyword evidence="8 11" id="KW-1133">Transmembrane helix</keyword>
<feature type="transmembrane region" description="Helical" evidence="11">
    <location>
        <begin position="297"/>
        <end position="318"/>
    </location>
</feature>
<comment type="caution">
    <text evidence="14">The sequence shown here is derived from an EMBL/GenBank/DDBJ whole genome shotgun (WGS) entry which is preliminary data.</text>
</comment>
<dbReference type="EMBL" id="CAID01000013">
    <property type="protein sequence ID" value="CEG00059.1"/>
    <property type="molecule type" value="Genomic_DNA"/>
</dbReference>
<dbReference type="InterPro" id="IPR011527">
    <property type="entry name" value="ABC1_TM_dom"/>
</dbReference>
<dbReference type="InterPro" id="IPR039421">
    <property type="entry name" value="Type_1_exporter"/>
</dbReference>
<evidence type="ECO:0000256" key="8">
    <source>
        <dbReference type="ARBA" id="ARBA00022989"/>
    </source>
</evidence>
<reference evidence="15" key="1">
    <citation type="journal article" date="2006" name="Proc. Natl. Acad. Sci. U.S.A.">
        <title>Genome analysis of the smallest free-living eukaryote Ostreococcus tauri unveils many unique features.</title>
        <authorList>
            <person name="Derelle E."/>
            <person name="Ferraz C."/>
            <person name="Rombauts S."/>
            <person name="Rouze P."/>
            <person name="Worden A.Z."/>
            <person name="Robbens S."/>
            <person name="Partensky F."/>
            <person name="Degroeve S."/>
            <person name="Echeynie S."/>
            <person name="Cooke R."/>
            <person name="Saeys Y."/>
            <person name="Wuyts J."/>
            <person name="Jabbari K."/>
            <person name="Bowler C."/>
            <person name="Panaud O."/>
            <person name="Piegu B."/>
            <person name="Ball S.G."/>
            <person name="Ral J.-P."/>
            <person name="Bouget F.-Y."/>
            <person name="Piganeau G."/>
            <person name="De Baets B."/>
            <person name="Picard A."/>
            <person name="Delseny M."/>
            <person name="Demaille J."/>
            <person name="Van de Peer Y."/>
            <person name="Moreau H."/>
        </authorList>
    </citation>
    <scope>NUCLEOTIDE SEQUENCE [LARGE SCALE GENOMIC DNA]</scope>
    <source>
        <strain evidence="15">OTTH 0595 / CCAP 157/2 / RCC745</strain>
    </source>
</reference>
<sequence>MSAASRRAARSVVSRVRALARDVADARVGDGGGGWASDGATWMCHRARWRHGARARRSRTWMEVGRASFASASATATDGTTGGTSGGGRGDAETRRGAAGETEGKTTAPMRADDIDFRILRQLGGYLVNAEEGGAKGRVAVAVALLVASKAANVSVPFAFKYAIDGLSVQMGMATTGAAAMANLPAAALVATPAAMLVGYGALRASASLANELRNVTFSKVSQGAIRTVARRVFAHLHALDLKYHLDRQTGALNRTIDRGTRGISFLLNSMVFNVFPTAFEIALVSGILAAKCGSEFAMLTGGTIGAYTAFTIACTTWRTKFRRQMNQLENEGNNKAIDSLLNFETVKYFNNEEHEVKRYDESLRGVEQANLKIASSLGMLNFGQNAIFSASLSAAMLLAAQGVAQGNLTVGDLVMVQGLLFQLSVPLNFLGSVYREARQSLIDMTSMFHLLDEKSAIRELDDAPPLVVPPEGLSVEFRNVSFGYDDGRKIIDGLSVSVPAGGSLALVGASGSGKSTLLRLLFRLYDAEKNGESSGIFLGGQDAQKVSLKSLRESVAVVPQDTVLFNDTIHYNIHYGRMSADGGEVREAARLAAIDGPINRMPKGFDTIVGERGLKLSGGEKQRVAIARALLKGSPVVLMDEATSALDTNTEQDILKMLEVLMKGKTTIVVAHRLSTARNCDNIAVLDAGRVVEYGSHDDLLRRGGTYHAMWTRQNGSSDAAANAVKPTHDPATSLDVLLARERQRQDEQAAKKAAAEAALGRKRCC</sequence>
<dbReference type="CDD" id="cd18582">
    <property type="entry name" value="ABC_6TM_ATM1_ABCB7"/>
    <property type="match status" value="1"/>
</dbReference>
<feature type="domain" description="ABC transmembrane type-1" evidence="13">
    <location>
        <begin position="140"/>
        <end position="440"/>
    </location>
</feature>
<dbReference type="InterPro" id="IPR027417">
    <property type="entry name" value="P-loop_NTPase"/>
</dbReference>
<protein>
    <submittedName>
        <fullName evidence="14">ABC transporter, conserved site</fullName>
    </submittedName>
</protein>
<dbReference type="STRING" id="70448.A0A096P801"/>
<dbReference type="Pfam" id="PF00664">
    <property type="entry name" value="ABC_membrane"/>
    <property type="match status" value="1"/>
</dbReference>
<dbReference type="SMART" id="SM00382">
    <property type="entry name" value="AAA"/>
    <property type="match status" value="1"/>
</dbReference>
<evidence type="ECO:0000313" key="15">
    <source>
        <dbReference type="Proteomes" id="UP000009170"/>
    </source>
</evidence>
<evidence type="ECO:0000313" key="14">
    <source>
        <dbReference type="EMBL" id="CEG00059.1"/>
    </source>
</evidence>
<evidence type="ECO:0000256" key="4">
    <source>
        <dbReference type="ARBA" id="ARBA00022475"/>
    </source>
</evidence>
<keyword evidence="9 11" id="KW-0472">Membrane</keyword>
<dbReference type="GO" id="GO:0005886">
    <property type="term" value="C:plasma membrane"/>
    <property type="evidence" value="ECO:0007669"/>
    <property type="project" value="UniProtKB-SubCell"/>
</dbReference>
<dbReference type="GO" id="GO:0140359">
    <property type="term" value="F:ABC-type transporter activity"/>
    <property type="evidence" value="ECO:0007669"/>
    <property type="project" value="InterPro"/>
</dbReference>
<dbReference type="OrthoDB" id="6500128at2759"/>
<dbReference type="Gene3D" id="3.40.50.300">
    <property type="entry name" value="P-loop containing nucleotide triphosphate hydrolases"/>
    <property type="match status" value="1"/>
</dbReference>
<organism evidence="14 15">
    <name type="scientific">Ostreococcus tauri</name>
    <name type="common">Marine green alga</name>
    <dbReference type="NCBI Taxonomy" id="70448"/>
    <lineage>
        <taxon>Eukaryota</taxon>
        <taxon>Viridiplantae</taxon>
        <taxon>Chlorophyta</taxon>
        <taxon>Mamiellophyceae</taxon>
        <taxon>Mamiellales</taxon>
        <taxon>Bathycoccaceae</taxon>
        <taxon>Ostreococcus</taxon>
    </lineage>
</organism>
<evidence type="ECO:0000256" key="1">
    <source>
        <dbReference type="ARBA" id="ARBA00004225"/>
    </source>
</evidence>
<keyword evidence="6" id="KW-0547">Nucleotide-binding</keyword>
<evidence type="ECO:0000256" key="9">
    <source>
        <dbReference type="ARBA" id="ARBA00023136"/>
    </source>
</evidence>
<dbReference type="GeneID" id="9837437"/>
<feature type="transmembrane region" description="Helical" evidence="11">
    <location>
        <begin position="266"/>
        <end position="291"/>
    </location>
</feature>
<gene>
    <name evidence="14" type="ORF">OT_ostta13g00830</name>
</gene>
<dbReference type="PROSITE" id="PS50893">
    <property type="entry name" value="ABC_TRANSPORTER_2"/>
    <property type="match status" value="1"/>
</dbReference>
<dbReference type="GO" id="GO:0005524">
    <property type="term" value="F:ATP binding"/>
    <property type="evidence" value="ECO:0007669"/>
    <property type="project" value="UniProtKB-KW"/>
</dbReference>
<dbReference type="InParanoid" id="A0A096P801"/>
<dbReference type="FunFam" id="3.40.50.300:FF:000221">
    <property type="entry name" value="Multidrug ABC transporter ATP-binding protein"/>
    <property type="match status" value="1"/>
</dbReference>
<reference evidence="14 15" key="2">
    <citation type="journal article" date="2014" name="BMC Genomics">
        <title>An improved genome of the model marine alga Ostreococcus tauri unfolds by assessing Illumina de novo assemblies.</title>
        <authorList>
            <person name="Blanc-Mathieu R."/>
            <person name="Verhelst B."/>
            <person name="Derelle E."/>
            <person name="Rombauts S."/>
            <person name="Bouget F.Y."/>
            <person name="Carre I."/>
            <person name="Chateau A."/>
            <person name="Eyre-Walker A."/>
            <person name="Grimsley N."/>
            <person name="Moreau H."/>
            <person name="Piegu B."/>
            <person name="Rivals E."/>
            <person name="Schackwitz W."/>
            <person name="Van de Peer Y."/>
            <person name="Piganeau G."/>
        </authorList>
    </citation>
    <scope>NUCLEOTIDE SEQUENCE [LARGE SCALE GENOMIC DNA]</scope>
    <source>
        <strain evidence="15">OTTH 0595 / CCAP 157/2 / RCC745</strain>
    </source>
</reference>
<comment type="subcellular location">
    <subcellularLocation>
        <location evidence="2">Cell membrane</location>
        <topology evidence="2">Multi-pass membrane protein</topology>
    </subcellularLocation>
    <subcellularLocation>
        <location evidence="1">Mitochondrion membrane</location>
        <topology evidence="1">Multi-pass membrane protein</topology>
    </subcellularLocation>
</comment>
<keyword evidence="5 11" id="KW-0812">Transmembrane</keyword>
<dbReference type="Gene3D" id="1.20.1560.10">
    <property type="entry name" value="ABC transporter type 1, transmembrane domain"/>
    <property type="match status" value="1"/>
</dbReference>
<feature type="domain" description="ABC transporter" evidence="12">
    <location>
        <begin position="476"/>
        <end position="714"/>
    </location>
</feature>